<dbReference type="EMBL" id="CYZP01000044">
    <property type="protein sequence ID" value="CUO61127.1"/>
    <property type="molecule type" value="Genomic_DNA"/>
</dbReference>
<sequence>MEFCESFYKNLPNDIMTVLSDLTEKYTEEAGEERILC</sequence>
<evidence type="ECO:0000313" key="2">
    <source>
        <dbReference type="Proteomes" id="UP000095645"/>
    </source>
</evidence>
<protein>
    <submittedName>
        <fullName evidence="1">Uncharacterized protein</fullName>
    </submittedName>
</protein>
<reference evidence="1 2" key="1">
    <citation type="submission" date="2015-09" db="EMBL/GenBank/DDBJ databases">
        <authorList>
            <consortium name="Pathogen Informatics"/>
        </authorList>
    </citation>
    <scope>NUCLEOTIDE SEQUENCE [LARGE SCALE GENOMIC DNA]</scope>
    <source>
        <strain evidence="1 2">2789STDY5834861</strain>
    </source>
</reference>
<evidence type="ECO:0000313" key="1">
    <source>
        <dbReference type="EMBL" id="CUO61127.1"/>
    </source>
</evidence>
<gene>
    <name evidence="1" type="ORF">ERS852476_03399</name>
</gene>
<name>A0A174GID8_9FIRM</name>
<dbReference type="AlphaFoldDB" id="A0A174GID8"/>
<proteinExistence type="predicted"/>
<dbReference type="Proteomes" id="UP000095645">
    <property type="component" value="Unassembled WGS sequence"/>
</dbReference>
<organism evidence="1 2">
    <name type="scientific">Blautia obeum</name>
    <dbReference type="NCBI Taxonomy" id="40520"/>
    <lineage>
        <taxon>Bacteria</taxon>
        <taxon>Bacillati</taxon>
        <taxon>Bacillota</taxon>
        <taxon>Clostridia</taxon>
        <taxon>Lachnospirales</taxon>
        <taxon>Lachnospiraceae</taxon>
        <taxon>Blautia</taxon>
    </lineage>
</organism>
<accession>A0A174GID8</accession>